<protein>
    <submittedName>
        <fullName evidence="2">Glucoamylase family protein</fullName>
    </submittedName>
</protein>
<proteinExistence type="predicted"/>
<dbReference type="Pfam" id="PF10091">
    <property type="entry name" value="Glycoamylase"/>
    <property type="match status" value="1"/>
</dbReference>
<dbReference type="PROSITE" id="PS51318">
    <property type="entry name" value="TAT"/>
    <property type="match status" value="1"/>
</dbReference>
<accession>A0ABU9BQP4</accession>
<dbReference type="Gene3D" id="1.50.10.140">
    <property type="match status" value="1"/>
</dbReference>
<dbReference type="PIRSF" id="PIRSF028431">
    <property type="entry name" value="UCP028431"/>
    <property type="match status" value="1"/>
</dbReference>
<dbReference type="InterPro" id="IPR019282">
    <property type="entry name" value="Glycoamylase-like_cons_dom"/>
</dbReference>
<keyword evidence="3" id="KW-1185">Reference proteome</keyword>
<dbReference type="RefSeq" id="WP_341426688.1">
    <property type="nucleotide sequence ID" value="NZ_JBBUTG010000009.1"/>
</dbReference>
<dbReference type="InterPro" id="IPR016883">
    <property type="entry name" value="UCP028431"/>
</dbReference>
<reference evidence="2 3" key="1">
    <citation type="submission" date="2024-04" db="EMBL/GenBank/DDBJ databases">
        <title>Novel species of the genus Ideonella isolated from streams.</title>
        <authorList>
            <person name="Lu H."/>
        </authorList>
    </citation>
    <scope>NUCLEOTIDE SEQUENCE [LARGE SCALE GENOMIC DNA]</scope>
    <source>
        <strain evidence="2 3">DXS29W</strain>
    </source>
</reference>
<dbReference type="InterPro" id="IPR006311">
    <property type="entry name" value="TAT_signal"/>
</dbReference>
<organism evidence="2 3">
    <name type="scientific">Ideonella lacteola</name>
    <dbReference type="NCBI Taxonomy" id="2984193"/>
    <lineage>
        <taxon>Bacteria</taxon>
        <taxon>Pseudomonadati</taxon>
        <taxon>Pseudomonadota</taxon>
        <taxon>Betaproteobacteria</taxon>
        <taxon>Burkholderiales</taxon>
        <taxon>Sphaerotilaceae</taxon>
        <taxon>Ideonella</taxon>
    </lineage>
</organism>
<dbReference type="EMBL" id="JBBUTG010000009">
    <property type="protein sequence ID" value="MEK8032277.1"/>
    <property type="molecule type" value="Genomic_DNA"/>
</dbReference>
<sequence length="492" mass="54487">MTLLTHRLRRRHLLAAGLGTALATGLPGCSRMAPRPMAFGDGRPPAPLSDTGLLDDLEARTFRFFWDTAHPQTGLVPDRWPASPTMASVASVGFGLTAYIVGAERQFVTRAEAAERVQRTLDFLLHAPQGDAQRGMAGYRGFFYHFLHMATGERFDDRVELSTIDTALLMGGVLAVQSFFNGTGAVETRIRELAETLYTRVDWRWAQVRGGHIVMGWVPGAGFGPFIDYHGYDEAMLLYLLALGSPTHPALDDSWIAFCSSYPRTWGSFMGQLHLGGAPLFWHQYSHVWVDFRGLQDAFMRERQLDYFENSRRATLAQRAYAIANPAGWKDHGDNIWGLTASDGPGTMRTPDHSGRPREFFDYRARGAGLVDLLDDGTIAPTAAAASLPFAPVEVTAAVQAMHQRFGEHLYGRYGFLDAFNTSFVDSSATLSNGRVVPGFGWVDTDYLGIDQGPIVAMIANHRQDLVWRTMRSNPHLRRGLQRAGFQGGWLS</sequence>
<name>A0ABU9BQP4_9BURK</name>
<comment type="caution">
    <text evidence="2">The sequence shown here is derived from an EMBL/GenBank/DDBJ whole genome shotgun (WGS) entry which is preliminary data.</text>
</comment>
<dbReference type="Proteomes" id="UP001371218">
    <property type="component" value="Unassembled WGS sequence"/>
</dbReference>
<feature type="domain" description="Glycoamylase-like" evidence="1">
    <location>
        <begin position="229"/>
        <end position="475"/>
    </location>
</feature>
<evidence type="ECO:0000313" key="3">
    <source>
        <dbReference type="Proteomes" id="UP001371218"/>
    </source>
</evidence>
<evidence type="ECO:0000313" key="2">
    <source>
        <dbReference type="EMBL" id="MEK8032277.1"/>
    </source>
</evidence>
<gene>
    <name evidence="2" type="ORF">AACH06_15720</name>
</gene>
<evidence type="ECO:0000259" key="1">
    <source>
        <dbReference type="Pfam" id="PF10091"/>
    </source>
</evidence>